<accession>A0A0F9J0A9</accession>
<name>A0A0F9J0A9_9ZZZZ</name>
<sequence length="531" mass="56965">QGTSQLDVTPTSLGGAGNFSDYSYLANHRDDNALTHIFAFDDNLAAFSSNQVAATSFTYFEVSGSTPATNDIHYFGSTDGPFHHLLFEFTGTAAAAANWEYWDGDSWEVLDLGGQAVYQPEGPVGFIAILSGNGSGMKALHISNVSDWASTTINGQAAHWIRAILTGGTNTTAQQTRIVLAYSHNYIEFANTEIDGDMFPLVQLDLLMGGGEEPPTAGGVDSVNRFIFGLKSRGTSFSANIIFDETQMGTITTGSWSRTLSGDSSEVADPDGPAGIHINCDFTTSEALISRVQMKSGATALAHYLGEYRIFVRCQQIGGSVGDTSIKVRTSIFPTTTAGNKTFIDSDVVALTAVAGGLEVVDMGTIAIPFHRVHASDTTEKSLLAFDVFAKSDNGTTPDIEIDDIFLMPIDEGSWVIDAPVFDVTSGGLSLDSESSVTYDSGILNLQTLKATPDKITSVLPLIQTLRYTIGSWDNHGNPPLIEPSKQYRIYYFGMHYNGAWGTGPFIAPLGLGILTRLNITERWATLRGSD</sequence>
<gene>
    <name evidence="1" type="ORF">LCGC14_1515660</name>
</gene>
<organism evidence="1">
    <name type="scientific">marine sediment metagenome</name>
    <dbReference type="NCBI Taxonomy" id="412755"/>
    <lineage>
        <taxon>unclassified sequences</taxon>
        <taxon>metagenomes</taxon>
        <taxon>ecological metagenomes</taxon>
    </lineage>
</organism>
<reference evidence="1" key="1">
    <citation type="journal article" date="2015" name="Nature">
        <title>Complex archaea that bridge the gap between prokaryotes and eukaryotes.</title>
        <authorList>
            <person name="Spang A."/>
            <person name="Saw J.H."/>
            <person name="Jorgensen S.L."/>
            <person name="Zaremba-Niedzwiedzka K."/>
            <person name="Martijn J."/>
            <person name="Lind A.E."/>
            <person name="van Eijk R."/>
            <person name="Schleper C."/>
            <person name="Guy L."/>
            <person name="Ettema T.J."/>
        </authorList>
    </citation>
    <scope>NUCLEOTIDE SEQUENCE</scope>
</reference>
<comment type="caution">
    <text evidence="1">The sequence shown here is derived from an EMBL/GenBank/DDBJ whole genome shotgun (WGS) entry which is preliminary data.</text>
</comment>
<dbReference type="EMBL" id="LAZR01011176">
    <property type="protein sequence ID" value="KKM63028.1"/>
    <property type="molecule type" value="Genomic_DNA"/>
</dbReference>
<proteinExistence type="predicted"/>
<protein>
    <submittedName>
        <fullName evidence="1">Uncharacterized protein</fullName>
    </submittedName>
</protein>
<dbReference type="AlphaFoldDB" id="A0A0F9J0A9"/>
<evidence type="ECO:0000313" key="1">
    <source>
        <dbReference type="EMBL" id="KKM63028.1"/>
    </source>
</evidence>
<feature type="non-terminal residue" evidence="1">
    <location>
        <position position="1"/>
    </location>
</feature>